<dbReference type="GO" id="GO:0005524">
    <property type="term" value="F:ATP binding"/>
    <property type="evidence" value="ECO:0007669"/>
    <property type="project" value="UniProtKB-UniRule"/>
</dbReference>
<dbReference type="Gene3D" id="1.10.510.10">
    <property type="entry name" value="Transferase(Phosphotransferase) domain 1"/>
    <property type="match status" value="1"/>
</dbReference>
<dbReference type="InterPro" id="IPR008271">
    <property type="entry name" value="Ser/Thr_kinase_AS"/>
</dbReference>
<dbReference type="OrthoDB" id="10261027at2759"/>
<evidence type="ECO:0000259" key="6">
    <source>
        <dbReference type="PROSITE" id="PS50011"/>
    </source>
</evidence>
<sequence length="1341" mass="149460">MGNNRKRSPSNKEKEKGKGKGKGKGSLQTNERDVRIQIDDLTSQGQSPALRSNESTSTQSSETRGSTFFENISGSAFTGGTYQQTNGHSNSVTIELNVNHYPPTQDSNASQSPTSQPSPPFQPSSSQKASTDLSSSPVEAPQYTSSSNDLPHQKNNYDVYTEQLQRQRRGNPLYNPEPNRRLPMIYQRMGVSIGDVGTFTQFGGFSFLFNICLPRDHPSQPDDLLEDFEPINLRARDVYSSTDFKPGSHLASQNIHKVSNDCRSADLIFETDVSEGAILTLPEGFVAHDLENLPQIQAYAAANIESWYRYINGTCGRLAKNGEIRLVIGCDKTTSWGMAVINNQERPTHHQLRFRPVGSMTPSSTSSSSPIPLHTWDYSGYVNAKVGPYPEEIEVLREEDNSTAATTGRYSNQCLFVRTLNLTLRDGVFASINDELALVLKEKWSSFSSTSHNSTNSSSSSINEPCSGRANQAAHGTNFGTQRGFSANIGDEHVTITMSPTAEKSHPSDALNRTILEKAPGCRVAITRDEHWCSVLNEDDECMPSTVQLAERVFKSYDIVEENGVAFLEHKKQNALSTSASYTVLSSYVHRFDGVTRPTLQIAAPQNAPDLSLYRARTKKEVHLHDENGTAISKIEDDEYKLALEHDVLSTSKEHDLPHKGYMALENITTKFYGPSRAIEQLHEEYPQEQQSFPWNSMFTENQMMVQQPPIISPFSDYEDYPHIYSSPPPPLEPDMDTMKPQGHSDPPAIVMDVNDLISSCLSLVPVPGLIFAFTTLRWVITTAEQIQDSKEQIRNLTESLAQLMLTLNDQYKKGKLLEQDTRNALVGLATLLGDVSKFIEGQKKNSIFAQIITNKKRLDTIDSFHRRIAMSVNAFHVASLIDAQHLMKLNEYARQNDQRQMYKMLRDLQSNQRALMEALDISKNEPIAMMAALERRIEERPEASDQQGDLYNFYTTSLFHLRTTSGKKADLAPWSITSFDVEFGRQIGSGGFGTVFRAKWNEMDVAVKVMRNSAETIPRAATVRREVDTWSRLRHPHILQFLGANILDDKPFIVTPLIRGGNVAEYVVQNPDCNRLIIIHQISLGLAYLHGQRVVHGDIKCTNVLIDDGGNALLCDFGLARIKADVNSRSLYTSLDVGTQLGSRNWMAPELFEGSSLKMPCDVYALGMTIYEIYTGEVPLSQIHSLRLQEAVLHGTRPQRPDDYEAPQLTDAVWMIAEHCWARSPTERPTADTLCRDIKLLLEPPPLSSPPPEFPSSHLNGSTSMQHSGSSFLNRFSNVTITGGTFEQINGHRNNFSIINNYPPTQESSTVESGIQFTNTALAALKEISEMFIPFGGISG</sequence>
<evidence type="ECO:0000313" key="7">
    <source>
        <dbReference type="EMBL" id="KAF9476404.1"/>
    </source>
</evidence>
<accession>A0A9P5YVV1</accession>
<dbReference type="InterPro" id="IPR017441">
    <property type="entry name" value="Protein_kinase_ATP_BS"/>
</dbReference>
<dbReference type="Gene3D" id="1.20.930.20">
    <property type="entry name" value="Adaptor protein Cbl, N-terminal domain"/>
    <property type="match status" value="1"/>
</dbReference>
<dbReference type="PROSITE" id="PS50011">
    <property type="entry name" value="PROTEIN_KINASE_DOM"/>
    <property type="match status" value="1"/>
</dbReference>
<keyword evidence="8" id="KW-1185">Reference proteome</keyword>
<dbReference type="InterPro" id="IPR059179">
    <property type="entry name" value="MLKL-like_MCAfunc"/>
</dbReference>
<evidence type="ECO:0000313" key="8">
    <source>
        <dbReference type="Proteomes" id="UP000807469"/>
    </source>
</evidence>
<gene>
    <name evidence="7" type="ORF">BDN70DRAFT_172779</name>
</gene>
<feature type="region of interest" description="Disordered" evidence="5">
    <location>
        <begin position="98"/>
        <end position="154"/>
    </location>
</feature>
<dbReference type="PANTHER" id="PTHR44329:SF298">
    <property type="entry name" value="MIXED LINEAGE KINASE DOMAIN-LIKE PROTEIN"/>
    <property type="match status" value="1"/>
</dbReference>
<dbReference type="EMBL" id="MU155295">
    <property type="protein sequence ID" value="KAF9476404.1"/>
    <property type="molecule type" value="Genomic_DNA"/>
</dbReference>
<keyword evidence="3 4" id="KW-0067">ATP-binding</keyword>
<dbReference type="GO" id="GO:0007166">
    <property type="term" value="P:cell surface receptor signaling pathway"/>
    <property type="evidence" value="ECO:0007669"/>
    <property type="project" value="InterPro"/>
</dbReference>
<evidence type="ECO:0000256" key="3">
    <source>
        <dbReference type="ARBA" id="ARBA00022840"/>
    </source>
</evidence>
<reference evidence="7" key="1">
    <citation type="submission" date="2020-11" db="EMBL/GenBank/DDBJ databases">
        <authorList>
            <consortium name="DOE Joint Genome Institute"/>
            <person name="Ahrendt S."/>
            <person name="Riley R."/>
            <person name="Andreopoulos W."/>
            <person name="Labutti K."/>
            <person name="Pangilinan J."/>
            <person name="Ruiz-Duenas F.J."/>
            <person name="Barrasa J.M."/>
            <person name="Sanchez-Garcia M."/>
            <person name="Camarero S."/>
            <person name="Miyauchi S."/>
            <person name="Serrano A."/>
            <person name="Linde D."/>
            <person name="Babiker R."/>
            <person name="Drula E."/>
            <person name="Ayuso-Fernandez I."/>
            <person name="Pacheco R."/>
            <person name="Padilla G."/>
            <person name="Ferreira P."/>
            <person name="Barriuso J."/>
            <person name="Kellner H."/>
            <person name="Castanera R."/>
            <person name="Alfaro M."/>
            <person name="Ramirez L."/>
            <person name="Pisabarro A.G."/>
            <person name="Kuo A."/>
            <person name="Tritt A."/>
            <person name="Lipzen A."/>
            <person name="He G."/>
            <person name="Yan M."/>
            <person name="Ng V."/>
            <person name="Cullen D."/>
            <person name="Martin F."/>
            <person name="Rosso M.-N."/>
            <person name="Henrissat B."/>
            <person name="Hibbett D."/>
            <person name="Martinez A.T."/>
            <person name="Grigoriev I.V."/>
        </authorList>
    </citation>
    <scope>NUCLEOTIDE SEQUENCE</scope>
    <source>
        <strain evidence="7">CIRM-BRFM 674</strain>
    </source>
</reference>
<dbReference type="PANTHER" id="PTHR44329">
    <property type="entry name" value="SERINE/THREONINE-PROTEIN KINASE TNNI3K-RELATED"/>
    <property type="match status" value="1"/>
</dbReference>
<evidence type="ECO:0000256" key="4">
    <source>
        <dbReference type="PROSITE-ProRule" id="PRU10141"/>
    </source>
</evidence>
<dbReference type="PROSITE" id="PS00107">
    <property type="entry name" value="PROTEIN_KINASE_ATP"/>
    <property type="match status" value="1"/>
</dbReference>
<dbReference type="InterPro" id="IPR011009">
    <property type="entry name" value="Kinase-like_dom_sf"/>
</dbReference>
<comment type="caution">
    <text evidence="7">The sequence shown here is derived from an EMBL/GenBank/DDBJ whole genome shotgun (WGS) entry which is preliminary data.</text>
</comment>
<dbReference type="PROSITE" id="PS00108">
    <property type="entry name" value="PROTEIN_KINASE_ST"/>
    <property type="match status" value="1"/>
</dbReference>
<keyword evidence="1" id="KW-0418">Kinase</keyword>
<feature type="region of interest" description="Disordered" evidence="5">
    <location>
        <begin position="1"/>
        <end position="72"/>
    </location>
</feature>
<feature type="compositionally biased region" description="Pro residues" evidence="5">
    <location>
        <begin position="1246"/>
        <end position="1255"/>
    </location>
</feature>
<dbReference type="InterPro" id="IPR001245">
    <property type="entry name" value="Ser-Thr/Tyr_kinase_cat_dom"/>
</dbReference>
<dbReference type="Pfam" id="PF07714">
    <property type="entry name" value="PK_Tyr_Ser-Thr"/>
    <property type="match status" value="1"/>
</dbReference>
<evidence type="ECO:0000256" key="1">
    <source>
        <dbReference type="ARBA" id="ARBA00022527"/>
    </source>
</evidence>
<dbReference type="CDD" id="cd21037">
    <property type="entry name" value="MLKL_NTD"/>
    <property type="match status" value="1"/>
</dbReference>
<feature type="compositionally biased region" description="Low complexity" evidence="5">
    <location>
        <begin position="448"/>
        <end position="461"/>
    </location>
</feature>
<feature type="compositionally biased region" description="Polar residues" evidence="5">
    <location>
        <begin position="128"/>
        <end position="154"/>
    </location>
</feature>
<dbReference type="SUPFAM" id="SSF56112">
    <property type="entry name" value="Protein kinase-like (PK-like)"/>
    <property type="match status" value="1"/>
</dbReference>
<keyword evidence="1" id="KW-0723">Serine/threonine-protein kinase</keyword>
<keyword evidence="2 4" id="KW-0547">Nucleotide-binding</keyword>
<organism evidence="7 8">
    <name type="scientific">Pholiota conissans</name>
    <dbReference type="NCBI Taxonomy" id="109636"/>
    <lineage>
        <taxon>Eukaryota</taxon>
        <taxon>Fungi</taxon>
        <taxon>Dikarya</taxon>
        <taxon>Basidiomycota</taxon>
        <taxon>Agaricomycotina</taxon>
        <taxon>Agaricomycetes</taxon>
        <taxon>Agaricomycetidae</taxon>
        <taxon>Agaricales</taxon>
        <taxon>Agaricineae</taxon>
        <taxon>Strophariaceae</taxon>
        <taxon>Pholiota</taxon>
    </lineage>
</organism>
<protein>
    <recommendedName>
        <fullName evidence="6">Protein kinase domain-containing protein</fullName>
    </recommendedName>
</protein>
<dbReference type="GO" id="GO:0004674">
    <property type="term" value="F:protein serine/threonine kinase activity"/>
    <property type="evidence" value="ECO:0007669"/>
    <property type="project" value="UniProtKB-KW"/>
</dbReference>
<dbReference type="InterPro" id="IPR000719">
    <property type="entry name" value="Prot_kinase_dom"/>
</dbReference>
<feature type="domain" description="Protein kinase" evidence="6">
    <location>
        <begin position="982"/>
        <end position="1241"/>
    </location>
</feature>
<dbReference type="InterPro" id="IPR036537">
    <property type="entry name" value="Adaptor_Cbl_N_dom_sf"/>
</dbReference>
<evidence type="ECO:0000256" key="5">
    <source>
        <dbReference type="SAM" id="MobiDB-lite"/>
    </source>
</evidence>
<keyword evidence="1" id="KW-0808">Transferase</keyword>
<evidence type="ECO:0000256" key="2">
    <source>
        <dbReference type="ARBA" id="ARBA00022741"/>
    </source>
</evidence>
<feature type="region of interest" description="Disordered" evidence="5">
    <location>
        <begin position="448"/>
        <end position="477"/>
    </location>
</feature>
<feature type="compositionally biased region" description="Low complexity" evidence="5">
    <location>
        <begin position="51"/>
        <end position="67"/>
    </location>
</feature>
<dbReference type="SMART" id="SM00220">
    <property type="entry name" value="S_TKc"/>
    <property type="match status" value="1"/>
</dbReference>
<feature type="binding site" evidence="4">
    <location>
        <position position="1009"/>
    </location>
    <ligand>
        <name>ATP</name>
        <dbReference type="ChEBI" id="CHEBI:30616"/>
    </ligand>
</feature>
<dbReference type="InterPro" id="IPR051681">
    <property type="entry name" value="Ser/Thr_Kinases-Pseudokinases"/>
</dbReference>
<feature type="compositionally biased region" description="Polar residues" evidence="5">
    <location>
        <begin position="98"/>
        <end position="109"/>
    </location>
</feature>
<feature type="region of interest" description="Disordered" evidence="5">
    <location>
        <begin position="1246"/>
        <end position="1267"/>
    </location>
</feature>
<name>A0A9P5YVV1_9AGAR</name>
<dbReference type="Proteomes" id="UP000807469">
    <property type="component" value="Unassembled WGS sequence"/>
</dbReference>
<proteinExistence type="predicted"/>
<feature type="compositionally biased region" description="Polar residues" evidence="5">
    <location>
        <begin position="40"/>
        <end position="50"/>
    </location>
</feature>